<dbReference type="CDD" id="cd03443">
    <property type="entry name" value="PaaI_thioesterase"/>
    <property type="match status" value="1"/>
</dbReference>
<organism evidence="3 4">
    <name type="scientific">Candidatus Viadribacter manganicus</name>
    <dbReference type="NCBI Taxonomy" id="1759059"/>
    <lineage>
        <taxon>Bacteria</taxon>
        <taxon>Pseudomonadati</taxon>
        <taxon>Pseudomonadota</taxon>
        <taxon>Alphaproteobacteria</taxon>
        <taxon>Hyphomonadales</taxon>
        <taxon>Hyphomonadaceae</taxon>
        <taxon>Candidatus Viadribacter</taxon>
    </lineage>
</organism>
<keyword evidence="1" id="KW-0378">Hydrolase</keyword>
<gene>
    <name evidence="3" type="ORF">ATE48_15095</name>
</gene>
<evidence type="ECO:0000313" key="4">
    <source>
        <dbReference type="Proteomes" id="UP000092498"/>
    </source>
</evidence>
<dbReference type="InterPro" id="IPR029069">
    <property type="entry name" value="HotDog_dom_sf"/>
</dbReference>
<dbReference type="SUPFAM" id="SSF54637">
    <property type="entry name" value="Thioesterase/thiol ester dehydrase-isomerase"/>
    <property type="match status" value="1"/>
</dbReference>
<dbReference type="InterPro" id="IPR006683">
    <property type="entry name" value="Thioestr_dom"/>
</dbReference>
<keyword evidence="4" id="KW-1185">Reference proteome</keyword>
<dbReference type="InParanoid" id="A0A1B1ANE4"/>
<dbReference type="EMBL" id="CP013244">
    <property type="protein sequence ID" value="ANP48102.1"/>
    <property type="molecule type" value="Genomic_DNA"/>
</dbReference>
<dbReference type="PANTHER" id="PTHR43240:SF7">
    <property type="entry name" value="BLR7284 PROTEIN"/>
    <property type="match status" value="1"/>
</dbReference>
<reference evidence="3 4" key="1">
    <citation type="submission" date="2015-11" db="EMBL/GenBank/DDBJ databases">
        <title>Whole-Genome Sequence of Candidatus Oderbacter manganicum from the National Park Lower Oder Valley, Germany.</title>
        <authorList>
            <person name="Braun B."/>
            <person name="Liere K."/>
            <person name="Szewzyk U."/>
        </authorList>
    </citation>
    <scope>NUCLEOTIDE SEQUENCE [LARGE SCALE GENOMIC DNA]</scope>
    <source>
        <strain evidence="3 4">OTSz_A_272</strain>
    </source>
</reference>
<dbReference type="STRING" id="1759059.ATE48_15095"/>
<evidence type="ECO:0000259" key="2">
    <source>
        <dbReference type="Pfam" id="PF03061"/>
    </source>
</evidence>
<dbReference type="GO" id="GO:0005829">
    <property type="term" value="C:cytosol"/>
    <property type="evidence" value="ECO:0007669"/>
    <property type="project" value="TreeGrafter"/>
</dbReference>
<dbReference type="AlphaFoldDB" id="A0A1B1ANE4"/>
<dbReference type="OrthoDB" id="9813158at2"/>
<proteinExistence type="predicted"/>
<evidence type="ECO:0000313" key="3">
    <source>
        <dbReference type="EMBL" id="ANP48102.1"/>
    </source>
</evidence>
<dbReference type="PANTHER" id="PTHR43240">
    <property type="entry name" value="1,4-DIHYDROXY-2-NAPHTHOYL-COA THIOESTERASE 1"/>
    <property type="match status" value="1"/>
</dbReference>
<dbReference type="Proteomes" id="UP000092498">
    <property type="component" value="Chromosome"/>
</dbReference>
<dbReference type="NCBIfam" id="TIGR00369">
    <property type="entry name" value="unchar_dom_1"/>
    <property type="match status" value="1"/>
</dbReference>
<feature type="domain" description="Thioesterase" evidence="2">
    <location>
        <begin position="40"/>
        <end position="114"/>
    </location>
</feature>
<protein>
    <recommendedName>
        <fullName evidence="2">Thioesterase domain-containing protein</fullName>
    </recommendedName>
</protein>
<dbReference type="GO" id="GO:0061522">
    <property type="term" value="F:1,4-dihydroxy-2-naphthoyl-CoA thioesterase activity"/>
    <property type="evidence" value="ECO:0007669"/>
    <property type="project" value="TreeGrafter"/>
</dbReference>
<name>A0A1B1ANE4_9PROT</name>
<dbReference type="FunCoup" id="A0A1B1ANE4">
    <property type="interactions" value="13"/>
</dbReference>
<dbReference type="KEGG" id="cbot:ATE48_15095"/>
<evidence type="ECO:0000256" key="1">
    <source>
        <dbReference type="ARBA" id="ARBA00022801"/>
    </source>
</evidence>
<dbReference type="Gene3D" id="3.10.129.10">
    <property type="entry name" value="Hotdog Thioesterase"/>
    <property type="match status" value="1"/>
</dbReference>
<dbReference type="Pfam" id="PF03061">
    <property type="entry name" value="4HBT"/>
    <property type="match status" value="1"/>
</dbReference>
<sequence>MIQFTPQAAALGMQVSRIEPARVWGLVPYREELIGDPETGVIAGGVITTFLDTLCGTAAVAAMEQPTTVATIDLRIDYMRPATPQRDVLAQAHCYKLGRSVAFVRATAYDETPNNPIAHVVAAFMVNSNGGRKFGANLRKKK</sequence>
<dbReference type="InterPro" id="IPR003736">
    <property type="entry name" value="PAAI_dom"/>
</dbReference>
<accession>A0A1B1ANE4</accession>